<protein>
    <submittedName>
        <fullName evidence="2">Uncharacterized protein LOC106530641</fullName>
    </submittedName>
</protein>
<gene>
    <name evidence="2" type="primary">LOC106530641</name>
</gene>
<dbReference type="KEGG" id="alim:106530641"/>
<reference evidence="2" key="1">
    <citation type="submission" date="2025-08" db="UniProtKB">
        <authorList>
            <consortium name="RefSeq"/>
        </authorList>
    </citation>
    <scope>IDENTIFICATION</scope>
    <source>
        <strain evidence="2">Quisiro</strain>
        <tissue evidence="2">Liver</tissue>
    </source>
</reference>
<dbReference type="AlphaFoldDB" id="A0A2I4CP48"/>
<dbReference type="GeneID" id="106530641"/>
<sequence length="252" mass="27924">MTQPTFQTCLTDKTTESFQTCNKNMIEQIKKVYTTIEGFDTLTINAYSLGSIIVSFGITIVSNLKPQDLIDRSIELSKILNGSFELQTTGLVEVTVPSGLVHYHTDATVNCKTKEDLGAQPLWNINNGNGVFLITNGTVSTVSTQQKQSTVTLQQVDELWEGVYICLFVQQNSSVTIYHTANATMNICLIPKIRNSTNTAYPRCKSADDVLLVTIICEIDKTSENYTVTWSEYASAGRNTFGKNILTCLFNI</sequence>
<keyword evidence="1" id="KW-1185">Reference proteome</keyword>
<proteinExistence type="predicted"/>
<evidence type="ECO:0000313" key="2">
    <source>
        <dbReference type="RefSeq" id="XP_013881761.1"/>
    </source>
</evidence>
<accession>A0A2I4CP48</accession>
<name>A0A2I4CP48_AUSLI</name>
<dbReference type="Proteomes" id="UP000192220">
    <property type="component" value="Unplaced"/>
</dbReference>
<evidence type="ECO:0000313" key="1">
    <source>
        <dbReference type="Proteomes" id="UP000192220"/>
    </source>
</evidence>
<dbReference type="OrthoDB" id="10040049at2759"/>
<organism evidence="1 2">
    <name type="scientific">Austrofundulus limnaeus</name>
    <name type="common">Annual killifish</name>
    <dbReference type="NCBI Taxonomy" id="52670"/>
    <lineage>
        <taxon>Eukaryota</taxon>
        <taxon>Metazoa</taxon>
        <taxon>Chordata</taxon>
        <taxon>Craniata</taxon>
        <taxon>Vertebrata</taxon>
        <taxon>Euteleostomi</taxon>
        <taxon>Actinopterygii</taxon>
        <taxon>Neopterygii</taxon>
        <taxon>Teleostei</taxon>
        <taxon>Neoteleostei</taxon>
        <taxon>Acanthomorphata</taxon>
        <taxon>Ovalentaria</taxon>
        <taxon>Atherinomorphae</taxon>
        <taxon>Cyprinodontiformes</taxon>
        <taxon>Rivulidae</taxon>
        <taxon>Austrofundulus</taxon>
    </lineage>
</organism>
<dbReference type="RefSeq" id="XP_013881761.1">
    <property type="nucleotide sequence ID" value="XM_014026307.1"/>
</dbReference>
<dbReference type="InParanoid" id="A0A2I4CP48"/>